<reference evidence="1" key="1">
    <citation type="submission" date="2018-05" db="EMBL/GenBank/DDBJ databases">
        <authorList>
            <person name="Lanie J.A."/>
            <person name="Ng W.-L."/>
            <person name="Kazmierczak K.M."/>
            <person name="Andrzejewski T.M."/>
            <person name="Davidsen T.M."/>
            <person name="Wayne K.J."/>
            <person name="Tettelin H."/>
            <person name="Glass J.I."/>
            <person name="Rusch D."/>
            <person name="Podicherti R."/>
            <person name="Tsui H.-C.T."/>
            <person name="Winkler M.E."/>
        </authorList>
    </citation>
    <scope>NUCLEOTIDE SEQUENCE</scope>
</reference>
<organism evidence="1">
    <name type="scientific">marine metagenome</name>
    <dbReference type="NCBI Taxonomy" id="408172"/>
    <lineage>
        <taxon>unclassified sequences</taxon>
        <taxon>metagenomes</taxon>
        <taxon>ecological metagenomes</taxon>
    </lineage>
</organism>
<protein>
    <submittedName>
        <fullName evidence="1">Uncharacterized protein</fullName>
    </submittedName>
</protein>
<dbReference type="EMBL" id="UINC01005591">
    <property type="protein sequence ID" value="SVA22286.1"/>
    <property type="molecule type" value="Genomic_DNA"/>
</dbReference>
<sequence length="94" mass="11240">MLRRGFLLKTKCLNFNLNSNKLYSISSLNLTNKNQIDMTEFWKNKNVKDILQLQRDYLSEYSPLWASIKPLYDEMGITEQKKSENENENNKFQK</sequence>
<accession>A0A381U217</accession>
<evidence type="ECO:0000313" key="1">
    <source>
        <dbReference type="EMBL" id="SVA22286.1"/>
    </source>
</evidence>
<gene>
    <name evidence="1" type="ORF">METZ01_LOCUS75140</name>
</gene>
<proteinExistence type="predicted"/>
<name>A0A381U217_9ZZZZ</name>
<dbReference type="AlphaFoldDB" id="A0A381U217"/>